<dbReference type="InterPro" id="IPR036038">
    <property type="entry name" value="Aminotransferase-like"/>
</dbReference>
<dbReference type="Gene3D" id="3.20.10.10">
    <property type="entry name" value="D-amino Acid Aminotransferase, subunit A, domain 2"/>
    <property type="match status" value="1"/>
</dbReference>
<dbReference type="InterPro" id="IPR001544">
    <property type="entry name" value="Aminotrans_IV"/>
</dbReference>
<accession>A0ABN2LJD2</accession>
<gene>
    <name evidence="1" type="ORF">GCM10009768_18780</name>
</gene>
<keyword evidence="2" id="KW-1185">Reference proteome</keyword>
<dbReference type="RefSeq" id="WP_344031748.1">
    <property type="nucleotide sequence ID" value="NZ_BAAAOB010000002.1"/>
</dbReference>
<sequence>MTHPEPDPRDELLVADSFRVRVSEGRAEVRGLAHHIFRFSRSTHRASAGALRGVGNFLDEARFRIAEYGEGFPRWELWRSAADRGLDLRLSLRPLPELRTAIELRSAPGVVLEHADRKGPNISRLAELNRNLGAEALLLDPQRRAVEGATTSLLWWEDGVLFRSGSSARVPSVTEQLIDEAATAFGIPRTSASLEPEALAAREVWAVNALHGIRPVSAIDGIVLPAPDPHRLARFREAIDASRQEVAPARLRIK</sequence>
<name>A0ABN2LJD2_9MICO</name>
<dbReference type="Proteomes" id="UP001500851">
    <property type="component" value="Unassembled WGS sequence"/>
</dbReference>
<evidence type="ECO:0008006" key="3">
    <source>
        <dbReference type="Google" id="ProtNLM"/>
    </source>
</evidence>
<comment type="caution">
    <text evidence="1">The sequence shown here is derived from an EMBL/GenBank/DDBJ whole genome shotgun (WGS) entry which is preliminary data.</text>
</comment>
<reference evidence="1 2" key="1">
    <citation type="journal article" date="2019" name="Int. J. Syst. Evol. Microbiol.">
        <title>The Global Catalogue of Microorganisms (GCM) 10K type strain sequencing project: providing services to taxonomists for standard genome sequencing and annotation.</title>
        <authorList>
            <consortium name="The Broad Institute Genomics Platform"/>
            <consortium name="The Broad Institute Genome Sequencing Center for Infectious Disease"/>
            <person name="Wu L."/>
            <person name="Ma J."/>
        </authorList>
    </citation>
    <scope>NUCLEOTIDE SEQUENCE [LARGE SCALE GENOMIC DNA]</scope>
    <source>
        <strain evidence="1 2">JCM 14736</strain>
    </source>
</reference>
<dbReference type="Pfam" id="PF01063">
    <property type="entry name" value="Aminotran_4"/>
    <property type="match status" value="1"/>
</dbReference>
<dbReference type="EMBL" id="BAAAOB010000002">
    <property type="protein sequence ID" value="GAA1790046.1"/>
    <property type="molecule type" value="Genomic_DNA"/>
</dbReference>
<dbReference type="SUPFAM" id="SSF56752">
    <property type="entry name" value="D-aminoacid aminotransferase-like PLP-dependent enzymes"/>
    <property type="match status" value="1"/>
</dbReference>
<evidence type="ECO:0000313" key="2">
    <source>
        <dbReference type="Proteomes" id="UP001500851"/>
    </source>
</evidence>
<proteinExistence type="predicted"/>
<dbReference type="InterPro" id="IPR043132">
    <property type="entry name" value="BCAT-like_C"/>
</dbReference>
<organism evidence="1 2">
    <name type="scientific">Leucobacter iarius</name>
    <dbReference type="NCBI Taxonomy" id="333963"/>
    <lineage>
        <taxon>Bacteria</taxon>
        <taxon>Bacillati</taxon>
        <taxon>Actinomycetota</taxon>
        <taxon>Actinomycetes</taxon>
        <taxon>Micrococcales</taxon>
        <taxon>Microbacteriaceae</taxon>
        <taxon>Leucobacter</taxon>
    </lineage>
</organism>
<protein>
    <recommendedName>
        <fullName evidence="3">Branched-subunit amino acid aminotransferase/4-amino-4-deoxychorismate lyase</fullName>
    </recommendedName>
</protein>
<evidence type="ECO:0000313" key="1">
    <source>
        <dbReference type="EMBL" id="GAA1790046.1"/>
    </source>
</evidence>